<evidence type="ECO:0000313" key="3">
    <source>
        <dbReference type="EMBL" id="SFB57255.1"/>
    </source>
</evidence>
<keyword evidence="2" id="KW-0143">Chaperone</keyword>
<comment type="similarity">
    <text evidence="1">Belongs to the GroES chaperonin family.</text>
</comment>
<dbReference type="SMART" id="SM00883">
    <property type="entry name" value="Cpn10"/>
    <property type="match status" value="1"/>
</dbReference>
<dbReference type="InterPro" id="IPR011032">
    <property type="entry name" value="GroES-like_sf"/>
</dbReference>
<dbReference type="CDD" id="cd00320">
    <property type="entry name" value="cpn10"/>
    <property type="match status" value="1"/>
</dbReference>
<sequence>MQLTADNKLKKLIVVGDRVLIRLKKPNDKTGSGLYLPPGVQEKEKVQQGYIIKAGPGYPIPMPSENQESWMDKEDQVKYIPLQAKEGDLAIFLLSGAHEIVYESQKYFIVSQSAILMLEREQDL</sequence>
<organism evidence="3 4">
    <name type="scientific">Algoriphagus aquimarinus</name>
    <dbReference type="NCBI Taxonomy" id="237018"/>
    <lineage>
        <taxon>Bacteria</taxon>
        <taxon>Pseudomonadati</taxon>
        <taxon>Bacteroidota</taxon>
        <taxon>Cytophagia</taxon>
        <taxon>Cytophagales</taxon>
        <taxon>Cyclobacteriaceae</taxon>
        <taxon>Algoriphagus</taxon>
    </lineage>
</organism>
<dbReference type="OrthoDB" id="9801482at2"/>
<dbReference type="EMBL" id="FOKK01000022">
    <property type="protein sequence ID" value="SFB57255.1"/>
    <property type="molecule type" value="Genomic_DNA"/>
</dbReference>
<dbReference type="InterPro" id="IPR037124">
    <property type="entry name" value="Chaperonin_GroES_sf"/>
</dbReference>
<dbReference type="Proteomes" id="UP000198790">
    <property type="component" value="Unassembled WGS sequence"/>
</dbReference>
<dbReference type="Gene3D" id="2.30.33.40">
    <property type="entry name" value="GroES chaperonin"/>
    <property type="match status" value="1"/>
</dbReference>
<dbReference type="PANTHER" id="PTHR10772:SF58">
    <property type="entry name" value="CO-CHAPERONIN GROES"/>
    <property type="match status" value="1"/>
</dbReference>
<dbReference type="SUPFAM" id="SSF50129">
    <property type="entry name" value="GroES-like"/>
    <property type="match status" value="1"/>
</dbReference>
<gene>
    <name evidence="3" type="ORF">SAMN04489723_12215</name>
</gene>
<dbReference type="STRING" id="237018.SAMN04489723_12215"/>
<dbReference type="GO" id="GO:0005524">
    <property type="term" value="F:ATP binding"/>
    <property type="evidence" value="ECO:0007669"/>
    <property type="project" value="InterPro"/>
</dbReference>
<dbReference type="GO" id="GO:0044183">
    <property type="term" value="F:protein folding chaperone"/>
    <property type="evidence" value="ECO:0007669"/>
    <property type="project" value="InterPro"/>
</dbReference>
<dbReference type="GO" id="GO:0046872">
    <property type="term" value="F:metal ion binding"/>
    <property type="evidence" value="ECO:0007669"/>
    <property type="project" value="TreeGrafter"/>
</dbReference>
<accession>A0A1I1C3K7</accession>
<reference evidence="3 4" key="1">
    <citation type="submission" date="2016-10" db="EMBL/GenBank/DDBJ databases">
        <authorList>
            <person name="de Groot N.N."/>
        </authorList>
    </citation>
    <scope>NUCLEOTIDE SEQUENCE [LARGE SCALE GENOMIC DNA]</scope>
    <source>
        <strain evidence="3 4">DSM 23399</strain>
    </source>
</reference>
<dbReference type="AlphaFoldDB" id="A0A1I1C3K7"/>
<dbReference type="GO" id="GO:0051087">
    <property type="term" value="F:protein-folding chaperone binding"/>
    <property type="evidence" value="ECO:0007669"/>
    <property type="project" value="TreeGrafter"/>
</dbReference>
<name>A0A1I1C3K7_9BACT</name>
<dbReference type="Pfam" id="PF00166">
    <property type="entry name" value="Cpn10"/>
    <property type="match status" value="1"/>
</dbReference>
<evidence type="ECO:0000256" key="2">
    <source>
        <dbReference type="ARBA" id="ARBA00023186"/>
    </source>
</evidence>
<keyword evidence="4" id="KW-1185">Reference proteome</keyword>
<dbReference type="InterPro" id="IPR020818">
    <property type="entry name" value="Chaperonin_GroES"/>
</dbReference>
<proteinExistence type="inferred from homology"/>
<dbReference type="RefSeq" id="WP_092900943.1">
    <property type="nucleotide sequence ID" value="NZ_CAXBKE010000051.1"/>
</dbReference>
<dbReference type="PANTHER" id="PTHR10772">
    <property type="entry name" value="10 KDA HEAT SHOCK PROTEIN"/>
    <property type="match status" value="1"/>
</dbReference>
<dbReference type="GO" id="GO:0051082">
    <property type="term" value="F:unfolded protein binding"/>
    <property type="evidence" value="ECO:0007669"/>
    <property type="project" value="TreeGrafter"/>
</dbReference>
<evidence type="ECO:0000256" key="1">
    <source>
        <dbReference type="ARBA" id="ARBA00006975"/>
    </source>
</evidence>
<protein>
    <submittedName>
        <fullName evidence="3">Co-chaperonin GroES (HSP10)</fullName>
    </submittedName>
</protein>
<evidence type="ECO:0000313" key="4">
    <source>
        <dbReference type="Proteomes" id="UP000198790"/>
    </source>
</evidence>